<feature type="region of interest" description="Disordered" evidence="1">
    <location>
        <begin position="66"/>
        <end position="103"/>
    </location>
</feature>
<proteinExistence type="predicted"/>
<dbReference type="Proteomes" id="UP001160148">
    <property type="component" value="Unassembled WGS sequence"/>
</dbReference>
<dbReference type="EMBL" id="CARXXK010000002">
    <property type="protein sequence ID" value="CAI6353485.1"/>
    <property type="molecule type" value="Genomic_DNA"/>
</dbReference>
<gene>
    <name evidence="2" type="ORF">MEUPH1_LOCUS9603</name>
</gene>
<dbReference type="AlphaFoldDB" id="A0AAV0WCM2"/>
<organism evidence="2 3">
    <name type="scientific">Macrosiphum euphorbiae</name>
    <name type="common">potato aphid</name>
    <dbReference type="NCBI Taxonomy" id="13131"/>
    <lineage>
        <taxon>Eukaryota</taxon>
        <taxon>Metazoa</taxon>
        <taxon>Ecdysozoa</taxon>
        <taxon>Arthropoda</taxon>
        <taxon>Hexapoda</taxon>
        <taxon>Insecta</taxon>
        <taxon>Pterygota</taxon>
        <taxon>Neoptera</taxon>
        <taxon>Paraneoptera</taxon>
        <taxon>Hemiptera</taxon>
        <taxon>Sternorrhyncha</taxon>
        <taxon>Aphidomorpha</taxon>
        <taxon>Aphidoidea</taxon>
        <taxon>Aphididae</taxon>
        <taxon>Macrosiphini</taxon>
        <taxon>Macrosiphum</taxon>
    </lineage>
</organism>
<evidence type="ECO:0000313" key="2">
    <source>
        <dbReference type="EMBL" id="CAI6353485.1"/>
    </source>
</evidence>
<evidence type="ECO:0000313" key="3">
    <source>
        <dbReference type="Proteomes" id="UP001160148"/>
    </source>
</evidence>
<reference evidence="2 3" key="1">
    <citation type="submission" date="2023-01" db="EMBL/GenBank/DDBJ databases">
        <authorList>
            <person name="Whitehead M."/>
        </authorList>
    </citation>
    <scope>NUCLEOTIDE SEQUENCE [LARGE SCALE GENOMIC DNA]</scope>
</reference>
<sequence>MKLTSRLRELKSCEQFRGVIVGWLDPEAIHYSGQRAPAQCRRSSFSSMRRQVKRVCFAEHHSRRRFRGKDDGCATGPEDEEKQHSACSPDILRPLGCSFDDDG</sequence>
<evidence type="ECO:0000256" key="1">
    <source>
        <dbReference type="SAM" id="MobiDB-lite"/>
    </source>
</evidence>
<keyword evidence="3" id="KW-1185">Reference proteome</keyword>
<protein>
    <submittedName>
        <fullName evidence="2">Uncharacterized protein</fullName>
    </submittedName>
</protein>
<accession>A0AAV0WCM2</accession>
<name>A0AAV0WCM2_9HEMI</name>
<comment type="caution">
    <text evidence="2">The sequence shown here is derived from an EMBL/GenBank/DDBJ whole genome shotgun (WGS) entry which is preliminary data.</text>
</comment>